<dbReference type="Proteomes" id="UP001165541">
    <property type="component" value="Unassembled WGS sequence"/>
</dbReference>
<gene>
    <name evidence="7" type="ORF">M8A51_16335</name>
</gene>
<dbReference type="Gene3D" id="3.90.1150.10">
    <property type="entry name" value="Aspartate Aminotransferase, domain 1"/>
    <property type="match status" value="1"/>
</dbReference>
<keyword evidence="8" id="KW-1185">Reference proteome</keyword>
<evidence type="ECO:0000313" key="7">
    <source>
        <dbReference type="EMBL" id="MCM5681095.1"/>
    </source>
</evidence>
<dbReference type="Pfam" id="PF00202">
    <property type="entry name" value="Aminotran_3"/>
    <property type="match status" value="1"/>
</dbReference>
<comment type="cofactor">
    <cofactor evidence="1">
        <name>pyridoxal 5'-phosphate</name>
        <dbReference type="ChEBI" id="CHEBI:597326"/>
    </cofactor>
</comment>
<comment type="caution">
    <text evidence="7">The sequence shown here is derived from an EMBL/GenBank/DDBJ whole genome shotgun (WGS) entry which is preliminary data.</text>
</comment>
<dbReference type="PANTHER" id="PTHR43552:SF1">
    <property type="entry name" value="DIAMINOBUTYRATE--2-OXOGLUTARATE AMINOTRANSFERASE"/>
    <property type="match status" value="1"/>
</dbReference>
<sequence>MTTHATRLDGDAAAAELARRHDALSQPYAIETNALLERQAARESNARSYPRRLPLALKRAHGIYVEDIEGRVFIDCLSGAGTLALGHNHPVVVGAIRQVLDDGLPLHTLDLTTPVKDRFVQDLFEMLPPDFARSAKVQFCGPSGADAVEAALKLVKTATGRGTMLAFHGAYHGMTQGALNLTGSLAPKRPLNGVLHGVQFLPYPYDYRCPFGLGGPAGVQAGLSYLETVLTDPEGGVPAPAGLIFEVVQGEGGVIPAPDAWVRGVRALTAQTAVPLVVDEVQTGFGRTGRWFGFEHAGIVPDVVVLSKAIGGSLPLSVVVYRGELDLWSPGAHAGTFRGNQMAMAAGSATLQFMREQALHDQAARLGARLQRQLRQLQSDFPLIGDVRGRGLMIGVELVDPQAAATAQARSPAMPAFASAVQAECLRRGLILELGGRHGSVVRFLPPLVIDERQLDRVFDIFAQAVRAVALATHPSTGTRDARPAALVP</sequence>
<dbReference type="InterPro" id="IPR049704">
    <property type="entry name" value="Aminotrans_3_PPA_site"/>
</dbReference>
<evidence type="ECO:0000256" key="6">
    <source>
        <dbReference type="RuleBase" id="RU003560"/>
    </source>
</evidence>
<dbReference type="PIRSF" id="PIRSF000521">
    <property type="entry name" value="Transaminase_4ab_Lys_Orn"/>
    <property type="match status" value="1"/>
</dbReference>
<evidence type="ECO:0000256" key="2">
    <source>
        <dbReference type="ARBA" id="ARBA00008954"/>
    </source>
</evidence>
<evidence type="ECO:0000256" key="5">
    <source>
        <dbReference type="ARBA" id="ARBA00022898"/>
    </source>
</evidence>
<organism evidence="7 8">
    <name type="scientific">Caldimonas mangrovi</name>
    <dbReference type="NCBI Taxonomy" id="2944811"/>
    <lineage>
        <taxon>Bacteria</taxon>
        <taxon>Pseudomonadati</taxon>
        <taxon>Pseudomonadota</taxon>
        <taxon>Betaproteobacteria</taxon>
        <taxon>Burkholderiales</taxon>
        <taxon>Sphaerotilaceae</taxon>
        <taxon>Caldimonas</taxon>
    </lineage>
</organism>
<protein>
    <submittedName>
        <fullName evidence="7">Diaminobutyrate--2-oxoglutarate transaminase</fullName>
        <ecNumber evidence="7">2.6.1.76</ecNumber>
    </submittedName>
</protein>
<dbReference type="PANTHER" id="PTHR43552">
    <property type="entry name" value="DIAMINOBUTYRATE--2-OXOGLUTARATE AMINOTRANSFERASE"/>
    <property type="match status" value="1"/>
</dbReference>
<keyword evidence="4 7" id="KW-0808">Transferase</keyword>
<dbReference type="NCBIfam" id="NF005393">
    <property type="entry name" value="PRK06938.1"/>
    <property type="match status" value="1"/>
</dbReference>
<dbReference type="CDD" id="cd00610">
    <property type="entry name" value="OAT_like"/>
    <property type="match status" value="1"/>
</dbReference>
<name>A0ABT0YQT4_9BURK</name>
<comment type="similarity">
    <text evidence="2 6">Belongs to the class-III pyridoxal-phosphate-dependent aminotransferase family.</text>
</comment>
<keyword evidence="3 7" id="KW-0032">Aminotransferase</keyword>
<dbReference type="SUPFAM" id="SSF53383">
    <property type="entry name" value="PLP-dependent transferases"/>
    <property type="match status" value="1"/>
</dbReference>
<accession>A0ABT0YQT4</accession>
<dbReference type="InterPro" id="IPR015422">
    <property type="entry name" value="PyrdxlP-dep_Trfase_small"/>
</dbReference>
<evidence type="ECO:0000256" key="1">
    <source>
        <dbReference type="ARBA" id="ARBA00001933"/>
    </source>
</evidence>
<dbReference type="InterPro" id="IPR004637">
    <property type="entry name" value="Dat"/>
</dbReference>
<dbReference type="PROSITE" id="PS00600">
    <property type="entry name" value="AA_TRANSFER_CLASS_3"/>
    <property type="match status" value="1"/>
</dbReference>
<reference evidence="7" key="1">
    <citation type="submission" date="2022-05" db="EMBL/GenBank/DDBJ databases">
        <title>Schlegelella sp. nov., isolated from mangrove soil.</title>
        <authorList>
            <person name="Liu Y."/>
            <person name="Ge X."/>
            <person name="Liu W."/>
        </authorList>
    </citation>
    <scope>NUCLEOTIDE SEQUENCE</scope>
    <source>
        <strain evidence="7">S2-27</strain>
    </source>
</reference>
<proteinExistence type="inferred from homology"/>
<evidence type="ECO:0000256" key="4">
    <source>
        <dbReference type="ARBA" id="ARBA00022679"/>
    </source>
</evidence>
<dbReference type="EMBL" id="JAMKFE010000010">
    <property type="protein sequence ID" value="MCM5681095.1"/>
    <property type="molecule type" value="Genomic_DNA"/>
</dbReference>
<dbReference type="RefSeq" id="WP_251779575.1">
    <property type="nucleotide sequence ID" value="NZ_JAMKFE010000010.1"/>
</dbReference>
<evidence type="ECO:0000256" key="3">
    <source>
        <dbReference type="ARBA" id="ARBA00022576"/>
    </source>
</evidence>
<dbReference type="Gene3D" id="3.40.640.10">
    <property type="entry name" value="Type I PLP-dependent aspartate aminotransferase-like (Major domain)"/>
    <property type="match status" value="1"/>
</dbReference>
<dbReference type="NCBIfam" id="TIGR00709">
    <property type="entry name" value="dat"/>
    <property type="match status" value="1"/>
</dbReference>
<dbReference type="InterPro" id="IPR015421">
    <property type="entry name" value="PyrdxlP-dep_Trfase_major"/>
</dbReference>
<dbReference type="InterPro" id="IPR015424">
    <property type="entry name" value="PyrdxlP-dep_Trfase"/>
</dbReference>
<dbReference type="GO" id="GO:0045303">
    <property type="term" value="F:diaminobutyrate-2-oxoglutarate transaminase activity"/>
    <property type="evidence" value="ECO:0007669"/>
    <property type="project" value="UniProtKB-EC"/>
</dbReference>
<dbReference type="EC" id="2.6.1.76" evidence="7"/>
<dbReference type="InterPro" id="IPR005814">
    <property type="entry name" value="Aminotrans_3"/>
</dbReference>
<evidence type="ECO:0000313" key="8">
    <source>
        <dbReference type="Proteomes" id="UP001165541"/>
    </source>
</evidence>
<keyword evidence="5 6" id="KW-0663">Pyridoxal phosphate</keyword>